<keyword evidence="15 20" id="KW-1133">Transmembrane helix</keyword>
<dbReference type="GO" id="GO:0007155">
    <property type="term" value="P:cell adhesion"/>
    <property type="evidence" value="ECO:0007669"/>
    <property type="project" value="UniProtKB-KW"/>
</dbReference>
<evidence type="ECO:0000256" key="14">
    <source>
        <dbReference type="ARBA" id="ARBA00022949"/>
    </source>
</evidence>
<dbReference type="InterPro" id="IPR013783">
    <property type="entry name" value="Ig-like_fold"/>
</dbReference>
<evidence type="ECO:0000256" key="3">
    <source>
        <dbReference type="ARBA" id="ARBA00004586"/>
    </source>
</evidence>
<dbReference type="Pfam" id="PF01463">
    <property type="entry name" value="LRRCT"/>
    <property type="match status" value="1"/>
</dbReference>
<evidence type="ECO:0000313" key="22">
    <source>
        <dbReference type="EMBL" id="TKC50710.1"/>
    </source>
</evidence>
<protein>
    <recommendedName>
        <fullName evidence="21">Fibronectin type-III domain-containing protein</fullName>
    </recommendedName>
</protein>
<evidence type="ECO:0000256" key="19">
    <source>
        <dbReference type="SAM" id="MobiDB-lite"/>
    </source>
</evidence>
<keyword evidence="16 20" id="KW-0472">Membrane</keyword>
<keyword evidence="8" id="KW-0433">Leucine-rich repeat</keyword>
<evidence type="ECO:0000256" key="6">
    <source>
        <dbReference type="ARBA" id="ARBA00022475"/>
    </source>
</evidence>
<evidence type="ECO:0000256" key="17">
    <source>
        <dbReference type="ARBA" id="ARBA00023157"/>
    </source>
</evidence>
<proteinExistence type="predicted"/>
<evidence type="ECO:0000256" key="12">
    <source>
        <dbReference type="ARBA" id="ARBA00022824"/>
    </source>
</evidence>
<evidence type="ECO:0000256" key="8">
    <source>
        <dbReference type="ARBA" id="ARBA00022614"/>
    </source>
</evidence>
<evidence type="ECO:0000256" key="2">
    <source>
        <dbReference type="ARBA" id="ARBA00004246"/>
    </source>
</evidence>
<keyword evidence="18" id="KW-0325">Glycoprotein</keyword>
<keyword evidence="7" id="KW-0964">Secreted</keyword>
<dbReference type="SMART" id="SM00082">
    <property type="entry name" value="LRRCT"/>
    <property type="match status" value="1"/>
</dbReference>
<evidence type="ECO:0000256" key="13">
    <source>
        <dbReference type="ARBA" id="ARBA00022889"/>
    </source>
</evidence>
<dbReference type="InterPro" id="IPR036116">
    <property type="entry name" value="FN3_sf"/>
</dbReference>
<evidence type="ECO:0000256" key="1">
    <source>
        <dbReference type="ARBA" id="ARBA00004162"/>
    </source>
</evidence>
<keyword evidence="12" id="KW-0256">Endoplasmic reticulum</keyword>
<dbReference type="InterPro" id="IPR000372">
    <property type="entry name" value="LRRNT"/>
</dbReference>
<keyword evidence="13" id="KW-0130">Cell adhesion</keyword>
<organism evidence="22 23">
    <name type="scientific">Monodon monoceros</name>
    <name type="common">Narwhal</name>
    <name type="synonym">Ceratodon monodon</name>
    <dbReference type="NCBI Taxonomy" id="40151"/>
    <lineage>
        <taxon>Eukaryota</taxon>
        <taxon>Metazoa</taxon>
        <taxon>Chordata</taxon>
        <taxon>Craniata</taxon>
        <taxon>Vertebrata</taxon>
        <taxon>Euteleostomi</taxon>
        <taxon>Mammalia</taxon>
        <taxon>Eutheria</taxon>
        <taxon>Laurasiatheria</taxon>
        <taxon>Artiodactyla</taxon>
        <taxon>Whippomorpha</taxon>
        <taxon>Cetacea</taxon>
        <taxon>Odontoceti</taxon>
        <taxon>Monodontidae</taxon>
        <taxon>Monodon</taxon>
    </lineage>
</organism>
<dbReference type="InterPro" id="IPR003961">
    <property type="entry name" value="FN3_dom"/>
</dbReference>
<dbReference type="InterPro" id="IPR050333">
    <property type="entry name" value="SLRP"/>
</dbReference>
<dbReference type="InterPro" id="IPR003591">
    <property type="entry name" value="Leu-rich_rpt_typical-subtyp"/>
</dbReference>
<evidence type="ECO:0000259" key="21">
    <source>
        <dbReference type="PROSITE" id="PS50853"/>
    </source>
</evidence>
<feature type="compositionally biased region" description="Basic and acidic residues" evidence="19">
    <location>
        <begin position="1"/>
        <end position="22"/>
    </location>
</feature>
<dbReference type="SUPFAM" id="SSF49265">
    <property type="entry name" value="Fibronectin type III"/>
    <property type="match status" value="1"/>
</dbReference>
<evidence type="ECO:0000256" key="16">
    <source>
        <dbReference type="ARBA" id="ARBA00023136"/>
    </source>
</evidence>
<evidence type="ECO:0000256" key="5">
    <source>
        <dbReference type="ARBA" id="ARBA00022473"/>
    </source>
</evidence>
<name>A0A4V5PB62_MONMO</name>
<feature type="region of interest" description="Disordered" evidence="19">
    <location>
        <begin position="1"/>
        <end position="27"/>
    </location>
</feature>
<comment type="caution">
    <text evidence="22">The sequence shown here is derived from an EMBL/GenBank/DDBJ whole genome shotgun (WGS) entry which is preliminary data.</text>
</comment>
<evidence type="ECO:0000256" key="15">
    <source>
        <dbReference type="ARBA" id="ARBA00022989"/>
    </source>
</evidence>
<dbReference type="Gene3D" id="2.60.40.10">
    <property type="entry name" value="Immunoglobulins"/>
    <property type="match status" value="1"/>
</dbReference>
<dbReference type="AlphaFoldDB" id="A0A4V5PB62"/>
<evidence type="ECO:0000256" key="9">
    <source>
        <dbReference type="ARBA" id="ARBA00022692"/>
    </source>
</evidence>
<evidence type="ECO:0000313" key="23">
    <source>
        <dbReference type="Proteomes" id="UP000308365"/>
    </source>
</evidence>
<dbReference type="SMART" id="SM00013">
    <property type="entry name" value="LRRNT"/>
    <property type="match status" value="1"/>
</dbReference>
<feature type="region of interest" description="Disordered" evidence="19">
    <location>
        <begin position="519"/>
        <end position="541"/>
    </location>
</feature>
<dbReference type="EMBL" id="RWIC01000074">
    <property type="protein sequence ID" value="TKC50710.1"/>
    <property type="molecule type" value="Genomic_DNA"/>
</dbReference>
<comment type="subcellular location">
    <subcellularLocation>
        <location evidence="2">Cell junction</location>
        <location evidence="2">Focal adhesion</location>
    </subcellularLocation>
    <subcellularLocation>
        <location evidence="1">Cell membrane</location>
        <topology evidence="1">Single-pass membrane protein</topology>
    </subcellularLocation>
    <subcellularLocation>
        <location evidence="3">Endoplasmic reticulum membrane</location>
    </subcellularLocation>
    <subcellularLocation>
        <location evidence="4">Secreted</location>
    </subcellularLocation>
</comment>
<dbReference type="GO" id="GO:0005886">
    <property type="term" value="C:plasma membrane"/>
    <property type="evidence" value="ECO:0007669"/>
    <property type="project" value="UniProtKB-SubCell"/>
</dbReference>
<dbReference type="InterPro" id="IPR000483">
    <property type="entry name" value="Cys-rich_flank_reg_C"/>
</dbReference>
<dbReference type="FunFam" id="3.80.10.10:FF:000043">
    <property type="entry name" value="Leucine-rich repeat transmembrane protein FLRT3"/>
    <property type="match status" value="1"/>
</dbReference>
<keyword evidence="17" id="KW-1015">Disulfide bond</keyword>
<evidence type="ECO:0000256" key="10">
    <source>
        <dbReference type="ARBA" id="ARBA00022729"/>
    </source>
</evidence>
<evidence type="ECO:0000256" key="4">
    <source>
        <dbReference type="ARBA" id="ARBA00004613"/>
    </source>
</evidence>
<keyword evidence="10" id="KW-0732">Signal</keyword>
<dbReference type="SUPFAM" id="SSF52058">
    <property type="entry name" value="L domain-like"/>
    <property type="match status" value="1"/>
</dbReference>
<dbReference type="Gene3D" id="3.80.10.10">
    <property type="entry name" value="Ribonuclease Inhibitor"/>
    <property type="match status" value="1"/>
</dbReference>
<dbReference type="Pfam" id="PF13855">
    <property type="entry name" value="LRR_8"/>
    <property type="match status" value="3"/>
</dbReference>
<dbReference type="Proteomes" id="UP000308365">
    <property type="component" value="Unassembled WGS sequence"/>
</dbReference>
<dbReference type="SMART" id="SM00369">
    <property type="entry name" value="LRR_TYP"/>
    <property type="match status" value="7"/>
</dbReference>
<feature type="compositionally biased region" description="Low complexity" evidence="19">
    <location>
        <begin position="519"/>
        <end position="535"/>
    </location>
</feature>
<keyword evidence="5" id="KW-0217">Developmental protein</keyword>
<feature type="domain" description="Fibronectin type-III" evidence="21">
    <location>
        <begin position="567"/>
        <end position="665"/>
    </location>
</feature>
<keyword evidence="14" id="KW-0965">Cell junction</keyword>
<feature type="transmembrane region" description="Helical" evidence="20">
    <location>
        <begin position="689"/>
        <end position="712"/>
    </location>
</feature>
<dbReference type="PANTHER" id="PTHR45712">
    <property type="entry name" value="AGAP008170-PA"/>
    <property type="match status" value="1"/>
</dbReference>
<evidence type="ECO:0000256" key="20">
    <source>
        <dbReference type="SAM" id="Phobius"/>
    </source>
</evidence>
<keyword evidence="6" id="KW-1003">Cell membrane</keyword>
<dbReference type="GO" id="GO:0005615">
    <property type="term" value="C:extracellular space"/>
    <property type="evidence" value="ECO:0007669"/>
    <property type="project" value="TreeGrafter"/>
</dbReference>
<dbReference type="PANTHER" id="PTHR45712:SF16">
    <property type="entry name" value="LEUCINE-RICH REPEAT TRANSMEMBRANE PROTEIN FLRT2"/>
    <property type="match status" value="1"/>
</dbReference>
<sequence>MEAKMEMERTLSDSDEPTERSRGLQAKGNMKATFHIGTDIVCGLSGMTLLHLQRKDPPNILSHMPGFSPNQIEIGLQIVGHTVNGDLLLPFLLYQLKLNAGDTKVQSTLGYLGVYTTCEKYDLFTKKPCFSIIQSLLQKFKGIGELHKMGLQTTQGPSQGAFFLKSWLLISLGLYSQVSKLLACPSVCRCDRNFVYCNERSLTSVPLGIPEGVTVLYLHNNQINNAGFPAELHNVQSVHTVYLYGNQLDEFPMNLPKNVRVLHLQENNIQTISRAALAQLLKLEELHLDDNSISTVGVEDGAFREAISLKLLFLSKNHLSSVPVGLPVDLQELRVDENRIAVISDMAFQNLTSLERLIVDGNLLTNKGIAEGTFSHLAKLKEFSIVRNSLSHPPSDLPGTHLMRLYLQDNQINHIPLTAFSNLRKLERLDISNNQLRVLTQGVFDNLSSLKQLTARNNPWFCDCSIKWITEWLKHIPSSLNVRGFMCQGPEQVRGMAVRELNMNLLSCPTTTPGLPLFTPAPSSASPTTQPPTLSVPTPSRSYAPLTPMASKLPTIPDWDGRERVTPPLSERIQLSIHFVNDTSIQVSWLSLFTVMAYKLTWVKMGHSLVGGIVQERIVSGEKQHLSLVNLEPRSTYRICLVPLDAFNYRAVEDTICSEATTHASYVNNGSNTASSHEQTTSHSMGSPFLLAGLIGGAVIFVLVVLLSVFCWHMHKKGRYTSQKWKYNRGRRKDDYCEAGTKKDNSILEMTETSFQIVSLNNDQLLKGDFRLQPIYTPNGGINYTDCHIPNNMRYCNSSVPDLEHCHT</sequence>
<dbReference type="PROSITE" id="PS50853">
    <property type="entry name" value="FN3"/>
    <property type="match status" value="1"/>
</dbReference>
<dbReference type="InterPro" id="IPR001611">
    <property type="entry name" value="Leu-rich_rpt"/>
</dbReference>
<dbReference type="InterPro" id="IPR032675">
    <property type="entry name" value="LRR_dom_sf"/>
</dbReference>
<accession>A0A4V5PB62</accession>
<evidence type="ECO:0000256" key="7">
    <source>
        <dbReference type="ARBA" id="ARBA00022525"/>
    </source>
</evidence>
<evidence type="ECO:0000256" key="18">
    <source>
        <dbReference type="ARBA" id="ARBA00023180"/>
    </source>
</evidence>
<dbReference type="GO" id="GO:0005789">
    <property type="term" value="C:endoplasmic reticulum membrane"/>
    <property type="evidence" value="ECO:0007669"/>
    <property type="project" value="UniProtKB-SubCell"/>
</dbReference>
<dbReference type="GO" id="GO:0005925">
    <property type="term" value="C:focal adhesion"/>
    <property type="evidence" value="ECO:0007669"/>
    <property type="project" value="UniProtKB-SubCell"/>
</dbReference>
<keyword evidence="9 20" id="KW-0812">Transmembrane</keyword>
<gene>
    <name evidence="22" type="ORF">EI555_020585</name>
</gene>
<evidence type="ECO:0000256" key="11">
    <source>
        <dbReference type="ARBA" id="ARBA00022737"/>
    </source>
</evidence>
<keyword evidence="11" id="KW-0677">Repeat</keyword>
<reference evidence="23" key="1">
    <citation type="journal article" date="2019" name="IScience">
        <title>Narwhal Genome Reveals Long-Term Low Genetic Diversity despite Current Large Abundance Size.</title>
        <authorList>
            <person name="Westbury M.V."/>
            <person name="Petersen B."/>
            <person name="Garde E."/>
            <person name="Heide-Jorgensen M.P."/>
            <person name="Lorenzen E.D."/>
        </authorList>
    </citation>
    <scope>NUCLEOTIDE SEQUENCE [LARGE SCALE GENOMIC DNA]</scope>
</reference>